<evidence type="ECO:0000313" key="13">
    <source>
        <dbReference type="Proteomes" id="UP000198693"/>
    </source>
</evidence>
<name>A0A1I7JDR7_9GAMM</name>
<protein>
    <recommendedName>
        <fullName evidence="3">L-serine ammonia-lyase</fullName>
        <ecNumber evidence="3">4.3.1.17</ecNumber>
    </recommendedName>
</protein>
<evidence type="ECO:0000256" key="10">
    <source>
        <dbReference type="ARBA" id="ARBA00049406"/>
    </source>
</evidence>
<keyword evidence="13" id="KW-1185">Reference proteome</keyword>
<evidence type="ECO:0000259" key="11">
    <source>
        <dbReference type="Pfam" id="PF03315"/>
    </source>
</evidence>
<dbReference type="PANTHER" id="PTHR30182:SF1">
    <property type="entry name" value="L-SERINE DEHYDRATASE 1"/>
    <property type="match status" value="1"/>
</dbReference>
<reference evidence="13" key="1">
    <citation type="submission" date="2016-10" db="EMBL/GenBank/DDBJ databases">
        <authorList>
            <person name="Varghese N."/>
            <person name="Submissions S."/>
        </authorList>
    </citation>
    <scope>NUCLEOTIDE SEQUENCE [LARGE SCALE GENOMIC DNA]</scope>
    <source>
        <strain evidence="13">CGMCC 1.6981</strain>
    </source>
</reference>
<dbReference type="AlphaFoldDB" id="A0A1I7JDR7"/>
<feature type="domain" description="Serine dehydratase beta chain" evidence="11">
    <location>
        <begin position="4"/>
        <end position="123"/>
    </location>
</feature>
<evidence type="ECO:0000256" key="9">
    <source>
        <dbReference type="ARBA" id="ARBA00023239"/>
    </source>
</evidence>
<gene>
    <name evidence="12" type="ORF">SAMN04487955_11029</name>
</gene>
<keyword evidence="7" id="KW-0408">Iron</keyword>
<accession>A0A1I7JDR7</accession>
<proteinExistence type="inferred from homology"/>
<keyword evidence="5" id="KW-0004">4Fe-4S</keyword>
<dbReference type="InterPro" id="IPR029009">
    <property type="entry name" value="ASB_dom_sf"/>
</dbReference>
<sequence>MSISVFDLFKIGVGPSSSHTVGPMRAAFDFLGELTARDLVERVARVEVQLFGSLSATGIGHGTDRAVIMGLMGERPDRIDPAIIGPAIDTLRASDSLLLAGDHAIPFRWARDMQLHEESLPFFCVLPQHLLLGGRRLRHRRGPGEFRSAR</sequence>
<dbReference type="GO" id="GO:0003941">
    <property type="term" value="F:L-serine ammonia-lyase activity"/>
    <property type="evidence" value="ECO:0007669"/>
    <property type="project" value="UniProtKB-EC"/>
</dbReference>
<dbReference type="InterPro" id="IPR005131">
    <property type="entry name" value="Ser_deHydtase_bsu"/>
</dbReference>
<dbReference type="Gene3D" id="3.30.1330.90">
    <property type="entry name" value="D-3-phosphoglycerate dehydrogenase, domain 3"/>
    <property type="match status" value="1"/>
</dbReference>
<evidence type="ECO:0000256" key="4">
    <source>
        <dbReference type="ARBA" id="ARBA00022432"/>
    </source>
</evidence>
<organism evidence="12 13">
    <name type="scientific">Halomonas korlensis</name>
    <dbReference type="NCBI Taxonomy" id="463301"/>
    <lineage>
        <taxon>Bacteria</taxon>
        <taxon>Pseudomonadati</taxon>
        <taxon>Pseudomonadota</taxon>
        <taxon>Gammaproteobacteria</taxon>
        <taxon>Oceanospirillales</taxon>
        <taxon>Halomonadaceae</taxon>
        <taxon>Halomonas</taxon>
    </lineage>
</organism>
<evidence type="ECO:0000256" key="8">
    <source>
        <dbReference type="ARBA" id="ARBA00023014"/>
    </source>
</evidence>
<evidence type="ECO:0000256" key="7">
    <source>
        <dbReference type="ARBA" id="ARBA00023004"/>
    </source>
</evidence>
<dbReference type="InterPro" id="IPR051318">
    <property type="entry name" value="Fe-S_L-Ser"/>
</dbReference>
<dbReference type="STRING" id="463301.SAMN04487955_11029"/>
<dbReference type="EMBL" id="FPBP01000010">
    <property type="protein sequence ID" value="SFU83263.1"/>
    <property type="molecule type" value="Genomic_DNA"/>
</dbReference>
<keyword evidence="4" id="KW-0312">Gluconeogenesis</keyword>
<dbReference type="GO" id="GO:0046872">
    <property type="term" value="F:metal ion binding"/>
    <property type="evidence" value="ECO:0007669"/>
    <property type="project" value="UniProtKB-KW"/>
</dbReference>
<evidence type="ECO:0000313" key="12">
    <source>
        <dbReference type="EMBL" id="SFU83263.1"/>
    </source>
</evidence>
<comment type="similarity">
    <text evidence="2">Belongs to the iron-sulfur dependent L-serine dehydratase family.</text>
</comment>
<dbReference type="GO" id="GO:0051539">
    <property type="term" value="F:4 iron, 4 sulfur cluster binding"/>
    <property type="evidence" value="ECO:0007669"/>
    <property type="project" value="UniProtKB-KW"/>
</dbReference>
<dbReference type="Pfam" id="PF03315">
    <property type="entry name" value="SDH_beta"/>
    <property type="match status" value="1"/>
</dbReference>
<comment type="catalytic activity">
    <reaction evidence="10">
        <text>L-serine = pyruvate + NH4(+)</text>
        <dbReference type="Rhea" id="RHEA:19169"/>
        <dbReference type="ChEBI" id="CHEBI:15361"/>
        <dbReference type="ChEBI" id="CHEBI:28938"/>
        <dbReference type="ChEBI" id="CHEBI:33384"/>
        <dbReference type="EC" id="4.3.1.17"/>
    </reaction>
</comment>
<dbReference type="Proteomes" id="UP000198693">
    <property type="component" value="Unassembled WGS sequence"/>
</dbReference>
<keyword evidence="8" id="KW-0411">Iron-sulfur</keyword>
<dbReference type="EC" id="4.3.1.17" evidence="3"/>
<keyword evidence="6" id="KW-0479">Metal-binding</keyword>
<evidence type="ECO:0000256" key="3">
    <source>
        <dbReference type="ARBA" id="ARBA00012093"/>
    </source>
</evidence>
<comment type="cofactor">
    <cofactor evidence="1">
        <name>[4Fe-4S] cluster</name>
        <dbReference type="ChEBI" id="CHEBI:49883"/>
    </cofactor>
</comment>
<dbReference type="SUPFAM" id="SSF143548">
    <property type="entry name" value="Serine metabolism enzymes domain"/>
    <property type="match status" value="1"/>
</dbReference>
<evidence type="ECO:0000256" key="1">
    <source>
        <dbReference type="ARBA" id="ARBA00001966"/>
    </source>
</evidence>
<evidence type="ECO:0000256" key="5">
    <source>
        <dbReference type="ARBA" id="ARBA00022485"/>
    </source>
</evidence>
<dbReference type="GO" id="GO:0006094">
    <property type="term" value="P:gluconeogenesis"/>
    <property type="evidence" value="ECO:0007669"/>
    <property type="project" value="UniProtKB-KW"/>
</dbReference>
<evidence type="ECO:0000256" key="6">
    <source>
        <dbReference type="ARBA" id="ARBA00022723"/>
    </source>
</evidence>
<dbReference type="PANTHER" id="PTHR30182">
    <property type="entry name" value="L-SERINE DEHYDRATASE"/>
    <property type="match status" value="1"/>
</dbReference>
<evidence type="ECO:0000256" key="2">
    <source>
        <dbReference type="ARBA" id="ARBA00008636"/>
    </source>
</evidence>
<keyword evidence="9" id="KW-0456">Lyase</keyword>